<keyword evidence="3" id="KW-1185">Reference proteome</keyword>
<evidence type="ECO:0000313" key="3">
    <source>
        <dbReference type="Proteomes" id="UP001177670"/>
    </source>
</evidence>
<name>A0AA40KV05_9HYME</name>
<sequence length="186" mass="20776">MQFRDVKEGSTGSDANHPLNGRLVALEQFARPIRPMKNSIGEIIPARFPRIIPRGIESLDNSPRCGGGGFLRSERSSPEWKFYSRPWFSGLPETTLQGCVERIRSRRLKKPRNHEKRRAFDEARGGKGGRSPVSAGDRRERWSWRSVVRVKVGLVKGRCVGGPAGVPRVGVGLNRREGLLCCRMSG</sequence>
<gene>
    <name evidence="2" type="ORF">K0M31_011524</name>
</gene>
<dbReference type="Proteomes" id="UP001177670">
    <property type="component" value="Unassembled WGS sequence"/>
</dbReference>
<organism evidence="2 3">
    <name type="scientific">Melipona bicolor</name>
    <dbReference type="NCBI Taxonomy" id="60889"/>
    <lineage>
        <taxon>Eukaryota</taxon>
        <taxon>Metazoa</taxon>
        <taxon>Ecdysozoa</taxon>
        <taxon>Arthropoda</taxon>
        <taxon>Hexapoda</taxon>
        <taxon>Insecta</taxon>
        <taxon>Pterygota</taxon>
        <taxon>Neoptera</taxon>
        <taxon>Endopterygota</taxon>
        <taxon>Hymenoptera</taxon>
        <taxon>Apocrita</taxon>
        <taxon>Aculeata</taxon>
        <taxon>Apoidea</taxon>
        <taxon>Anthophila</taxon>
        <taxon>Apidae</taxon>
        <taxon>Melipona</taxon>
    </lineage>
</organism>
<dbReference type="EMBL" id="JAHYIQ010000003">
    <property type="protein sequence ID" value="KAK1133730.1"/>
    <property type="molecule type" value="Genomic_DNA"/>
</dbReference>
<proteinExistence type="predicted"/>
<protein>
    <submittedName>
        <fullName evidence="2">Uncharacterized protein</fullName>
    </submittedName>
</protein>
<feature type="compositionally biased region" description="Basic residues" evidence="1">
    <location>
        <begin position="107"/>
        <end position="117"/>
    </location>
</feature>
<feature type="region of interest" description="Disordered" evidence="1">
    <location>
        <begin position="107"/>
        <end position="138"/>
    </location>
</feature>
<accession>A0AA40KV05</accession>
<reference evidence="2" key="1">
    <citation type="submission" date="2021-10" db="EMBL/GenBank/DDBJ databases">
        <title>Melipona bicolor Genome sequencing and assembly.</title>
        <authorList>
            <person name="Araujo N.S."/>
            <person name="Arias M.C."/>
        </authorList>
    </citation>
    <scope>NUCLEOTIDE SEQUENCE</scope>
    <source>
        <strain evidence="2">USP_2M_L1-L4_2017</strain>
        <tissue evidence="2">Whole body</tissue>
    </source>
</reference>
<comment type="caution">
    <text evidence="2">The sequence shown here is derived from an EMBL/GenBank/DDBJ whole genome shotgun (WGS) entry which is preliminary data.</text>
</comment>
<dbReference type="AlphaFoldDB" id="A0AA40KV05"/>
<evidence type="ECO:0000256" key="1">
    <source>
        <dbReference type="SAM" id="MobiDB-lite"/>
    </source>
</evidence>
<evidence type="ECO:0000313" key="2">
    <source>
        <dbReference type="EMBL" id="KAK1133730.1"/>
    </source>
</evidence>